<protein>
    <submittedName>
        <fullName evidence="2">Uncharacterized protein</fullName>
    </submittedName>
</protein>
<keyword evidence="1" id="KW-0732">Signal</keyword>
<keyword evidence="3" id="KW-1185">Reference proteome</keyword>
<dbReference type="AlphaFoldDB" id="A0A7J6LDM3"/>
<evidence type="ECO:0000313" key="2">
    <source>
        <dbReference type="EMBL" id="KAF4657191.1"/>
    </source>
</evidence>
<name>A0A7J6LDM3_PERCH</name>
<proteinExistence type="predicted"/>
<comment type="caution">
    <text evidence="2">The sequence shown here is derived from an EMBL/GenBank/DDBJ whole genome shotgun (WGS) entry which is preliminary data.</text>
</comment>
<organism evidence="2 3">
    <name type="scientific">Perkinsus chesapeaki</name>
    <name type="common">Clam parasite</name>
    <name type="synonym">Perkinsus andrewsi</name>
    <dbReference type="NCBI Taxonomy" id="330153"/>
    <lineage>
        <taxon>Eukaryota</taxon>
        <taxon>Sar</taxon>
        <taxon>Alveolata</taxon>
        <taxon>Perkinsozoa</taxon>
        <taxon>Perkinsea</taxon>
        <taxon>Perkinsida</taxon>
        <taxon>Perkinsidae</taxon>
        <taxon>Perkinsus</taxon>
    </lineage>
</organism>
<accession>A0A7J6LDM3</accession>
<reference evidence="2 3" key="1">
    <citation type="submission" date="2020-04" db="EMBL/GenBank/DDBJ databases">
        <title>Perkinsus chesapeaki whole genome sequence.</title>
        <authorList>
            <person name="Bogema D.R."/>
        </authorList>
    </citation>
    <scope>NUCLEOTIDE SEQUENCE [LARGE SCALE GENOMIC DNA]</scope>
    <source>
        <strain evidence="2">ATCC PRA-425</strain>
    </source>
</reference>
<dbReference type="Proteomes" id="UP000591131">
    <property type="component" value="Unassembled WGS sequence"/>
</dbReference>
<dbReference type="EMBL" id="JAAPAO010000555">
    <property type="protein sequence ID" value="KAF4657191.1"/>
    <property type="molecule type" value="Genomic_DNA"/>
</dbReference>
<evidence type="ECO:0000313" key="3">
    <source>
        <dbReference type="Proteomes" id="UP000591131"/>
    </source>
</evidence>
<sequence length="596" mass="66320">MRVHIGCLSLLGALESVGAEVAAPSNVVDKKACKVTQTNANNRWRFTKRRTQSCRLECANEDYALEFEKDEKGFHIRSVRHSTEVRSTGLDTVTDRLPSNIQKKKSANCEEATQQLFHGLYQGDPEFGSEVDKAANPMSASLLVEYLFKLGENEGKILPLEGLDVTRMFSKSEPERLRCRASVIGDPSTAFTFTLSRSWSVFTIETVDCGKAKSLDLATSPQQVELSSNEAGELSRHFQKDTNRCISALNSLFRKMITSAVVALITDGDLDKSHQDTGHVLIDYMCKNFVGALESVGAAVATHLAVPQLDHHTFSATDSTKKGGVFSKSKRSRKKDKICRVETKDKNHAIEFEIIVEKITCNYPAGTAGLTCPDDELPAKKIHLTSVRYGKVTSREIEGNPLPDIETCIPNPSCDYGTTRLFGELYKADELFRASVDDSAKPVSIMVLIRHLLHMVTMSPPSLMGLEVEDITTTSEPEKLRCRATTTGHPNTLEVSLSRDKSTFTVDGVQVGEQRTGSDDRAVQFEFDVRSVMELKENIQKGRRKNCVHAIEALYSAVFNSREDNLKEKIIDEEGEKNTGTIFIEYLFNKKRGKRE</sequence>
<gene>
    <name evidence="2" type="ORF">FOL47_008559</name>
</gene>
<evidence type="ECO:0000256" key="1">
    <source>
        <dbReference type="SAM" id="SignalP"/>
    </source>
</evidence>
<feature type="signal peptide" evidence="1">
    <location>
        <begin position="1"/>
        <end position="19"/>
    </location>
</feature>
<feature type="chain" id="PRO_5029821085" evidence="1">
    <location>
        <begin position="20"/>
        <end position="596"/>
    </location>
</feature>